<feature type="region of interest" description="Disordered" evidence="1">
    <location>
        <begin position="1"/>
        <end position="43"/>
    </location>
</feature>
<accession>A0AA39IHH6</accession>
<sequence>MSAEIDQESSSAANGGDTMVTEQSGGGKEAAEESAKCPMPHLSPKAPTDVRCSFGHALFRSDLPESPNRVTKDKNVKKMLKLRETRRNAGITHVFFPLECEETNLSETFWEQYQTLLNQSSKAIECYHIVTNSLTRYFSDKTWSNSVEDKVASFIKDCVLQSHEELCKRYDSDETDCHDRRLLEYEVSALLEMHVLRLKPKPLSETDLACKIRFLNYTADWDRMKRFIDEGITDLFSLMLPLYVTGLHEELSLDIPCDLEEFESAEHKMAQDFTSAFNGGQRLGFFDEDNNDASEDGGDSERSSTLRRSLRGQAGVALLTGDSLPKISRRKPVASTNFTMSSATALAVAKLHEELETEENEEANDENSKIHRRRSTRNLVAGDKRKSNDHKSPPDHEAQIKKEVLRTPTRAPKKPRKTFVPETPDEKLRQKKREEVYDDEVVKQTPAGKIRNRRDKDAAKYRELLKQAEASAARSEARVKSAFNSPALSGSMSGTPVMSRRKLLNNSPAKATTPASTSVRLRSSAKVNLRDRFAALQQESSSSSASPKPKAETSSKFGITADIIDGYSDKMNSIYKNASKLDSDTIFYGRNATHENLFQKEEEESAPMATSRRTQQKNRSGRSVNPSSICVNMAHVLLNVDNDNPLSRSRPQKQESPFKMKKLLRHHTSTRKRAATRALLKSPKKVKIDPDAIKQEERVSQYMYRTWDSMKRGRSDYGGVECHFVGVNDSMKRVILLQSASQLKDYGTGEPEAEQYELRALFIFEQTTVVTGGLVCRALRSSAARTNDVKEATVWIYIP</sequence>
<gene>
    <name evidence="2" type="ORF">QR680_008074</name>
</gene>
<feature type="compositionally biased region" description="Low complexity" evidence="1">
    <location>
        <begin position="539"/>
        <end position="554"/>
    </location>
</feature>
<keyword evidence="3" id="KW-1185">Reference proteome</keyword>
<feature type="compositionally biased region" description="Polar residues" evidence="1">
    <location>
        <begin position="504"/>
        <end position="521"/>
    </location>
</feature>
<feature type="region of interest" description="Disordered" evidence="1">
    <location>
        <begin position="287"/>
        <end position="309"/>
    </location>
</feature>
<evidence type="ECO:0008006" key="4">
    <source>
        <dbReference type="Google" id="ProtNLM"/>
    </source>
</evidence>
<dbReference type="EMBL" id="JAUCMV010000001">
    <property type="protein sequence ID" value="KAK0423313.1"/>
    <property type="molecule type" value="Genomic_DNA"/>
</dbReference>
<feature type="compositionally biased region" description="Basic and acidic residues" evidence="1">
    <location>
        <begin position="424"/>
        <end position="435"/>
    </location>
</feature>
<dbReference type="Proteomes" id="UP001175271">
    <property type="component" value="Unassembled WGS sequence"/>
</dbReference>
<evidence type="ECO:0000313" key="2">
    <source>
        <dbReference type="EMBL" id="KAK0423313.1"/>
    </source>
</evidence>
<organism evidence="2 3">
    <name type="scientific">Steinernema hermaphroditum</name>
    <dbReference type="NCBI Taxonomy" id="289476"/>
    <lineage>
        <taxon>Eukaryota</taxon>
        <taxon>Metazoa</taxon>
        <taxon>Ecdysozoa</taxon>
        <taxon>Nematoda</taxon>
        <taxon>Chromadorea</taxon>
        <taxon>Rhabditida</taxon>
        <taxon>Tylenchina</taxon>
        <taxon>Panagrolaimomorpha</taxon>
        <taxon>Strongyloidoidea</taxon>
        <taxon>Steinernematidae</taxon>
        <taxon>Steinernema</taxon>
    </lineage>
</organism>
<feature type="region of interest" description="Disordered" evidence="1">
    <location>
        <begin position="597"/>
        <end position="626"/>
    </location>
</feature>
<feature type="compositionally biased region" description="Basic and acidic residues" evidence="1">
    <location>
        <begin position="382"/>
        <end position="405"/>
    </location>
</feature>
<protein>
    <recommendedName>
        <fullName evidence="4">Treslin N-terminal domain-containing protein</fullName>
    </recommendedName>
</protein>
<name>A0AA39IHH6_9BILA</name>
<proteinExistence type="predicted"/>
<evidence type="ECO:0000256" key="1">
    <source>
        <dbReference type="SAM" id="MobiDB-lite"/>
    </source>
</evidence>
<evidence type="ECO:0000313" key="3">
    <source>
        <dbReference type="Proteomes" id="UP001175271"/>
    </source>
</evidence>
<reference evidence="2" key="1">
    <citation type="submission" date="2023-06" db="EMBL/GenBank/DDBJ databases">
        <title>Genomic analysis of the entomopathogenic nematode Steinernema hermaphroditum.</title>
        <authorList>
            <person name="Schwarz E.M."/>
            <person name="Heppert J.K."/>
            <person name="Baniya A."/>
            <person name="Schwartz H.T."/>
            <person name="Tan C.-H."/>
            <person name="Antoshechkin I."/>
            <person name="Sternberg P.W."/>
            <person name="Goodrich-Blair H."/>
            <person name="Dillman A.R."/>
        </authorList>
    </citation>
    <scope>NUCLEOTIDE SEQUENCE</scope>
    <source>
        <strain evidence="2">PS9179</strain>
        <tissue evidence="2">Whole animal</tissue>
    </source>
</reference>
<dbReference type="AlphaFoldDB" id="A0AA39IHH6"/>
<feature type="region of interest" description="Disordered" evidence="1">
    <location>
        <begin position="472"/>
        <end position="524"/>
    </location>
</feature>
<feature type="compositionally biased region" description="Polar residues" evidence="1">
    <location>
        <begin position="482"/>
        <end position="496"/>
    </location>
</feature>
<feature type="compositionally biased region" description="Acidic residues" evidence="1">
    <location>
        <begin position="355"/>
        <end position="365"/>
    </location>
</feature>
<feature type="compositionally biased region" description="Acidic residues" evidence="1">
    <location>
        <begin position="287"/>
        <end position="298"/>
    </location>
</feature>
<feature type="region of interest" description="Disordered" evidence="1">
    <location>
        <begin position="535"/>
        <end position="554"/>
    </location>
</feature>
<comment type="caution">
    <text evidence="2">The sequence shown here is derived from an EMBL/GenBank/DDBJ whole genome shotgun (WGS) entry which is preliminary data.</text>
</comment>
<feature type="region of interest" description="Disordered" evidence="1">
    <location>
        <begin position="354"/>
        <end position="455"/>
    </location>
</feature>